<keyword evidence="3" id="KW-0378">Hydrolase</keyword>
<reference evidence="3" key="1">
    <citation type="submission" date="2021-08" db="EMBL/GenBank/DDBJ databases">
        <authorList>
            <person name="Stevens D.C."/>
        </authorList>
    </citation>
    <scope>NUCLEOTIDE SEQUENCE</scope>
    <source>
        <strain evidence="3">DSM 53165</strain>
    </source>
</reference>
<gene>
    <name evidence="3" type="ORF">K7C98_19295</name>
</gene>
<organism evidence="3 4">
    <name type="scientific">Nannocystis pusilla</name>
    <dbReference type="NCBI Taxonomy" id="889268"/>
    <lineage>
        <taxon>Bacteria</taxon>
        <taxon>Pseudomonadati</taxon>
        <taxon>Myxococcota</taxon>
        <taxon>Polyangia</taxon>
        <taxon>Nannocystales</taxon>
        <taxon>Nannocystaceae</taxon>
        <taxon>Nannocystis</taxon>
    </lineage>
</organism>
<feature type="domain" description="Fumarylacetoacetase-like C-terminal" evidence="2">
    <location>
        <begin position="84"/>
        <end position="275"/>
    </location>
</feature>
<dbReference type="SUPFAM" id="SSF56529">
    <property type="entry name" value="FAH"/>
    <property type="match status" value="1"/>
</dbReference>
<dbReference type="RefSeq" id="WP_224193153.1">
    <property type="nucleotide sequence ID" value="NZ_JAIRAU010000027.1"/>
</dbReference>
<accession>A0ABS7TT32</accession>
<dbReference type="InterPro" id="IPR011234">
    <property type="entry name" value="Fumarylacetoacetase-like_C"/>
</dbReference>
<protein>
    <submittedName>
        <fullName evidence="3">Fumarylacetoacetate hydrolase family protein</fullName>
    </submittedName>
</protein>
<proteinExistence type="predicted"/>
<evidence type="ECO:0000313" key="3">
    <source>
        <dbReference type="EMBL" id="MBZ5711389.1"/>
    </source>
</evidence>
<dbReference type="Pfam" id="PF01557">
    <property type="entry name" value="FAA_hydrolase"/>
    <property type="match status" value="1"/>
</dbReference>
<keyword evidence="1" id="KW-0479">Metal-binding</keyword>
<name>A0ABS7TT32_9BACT</name>
<dbReference type="EMBL" id="JAIRAU010000027">
    <property type="protein sequence ID" value="MBZ5711389.1"/>
    <property type="molecule type" value="Genomic_DNA"/>
</dbReference>
<evidence type="ECO:0000259" key="2">
    <source>
        <dbReference type="Pfam" id="PF01557"/>
    </source>
</evidence>
<dbReference type="GO" id="GO:0016787">
    <property type="term" value="F:hydrolase activity"/>
    <property type="evidence" value="ECO:0007669"/>
    <property type="project" value="UniProtKB-KW"/>
</dbReference>
<dbReference type="Proteomes" id="UP001139031">
    <property type="component" value="Unassembled WGS sequence"/>
</dbReference>
<evidence type="ECO:0000313" key="4">
    <source>
        <dbReference type="Proteomes" id="UP001139031"/>
    </source>
</evidence>
<comment type="caution">
    <text evidence="3">The sequence shown here is derived from an EMBL/GenBank/DDBJ whole genome shotgun (WGS) entry which is preliminary data.</text>
</comment>
<sequence>MTSAGNDEVLWLGRARAPGAAGARAVRVRTRGAAPGPDDIAEEIDDPFADDDGDPWQRAVDARPGDLRARVAELELLAPVRPSKVICVGRNFRAHAAELGNEVPSEPLLFFKPPSCLVPSGQVVHLPRGYERIDMESELVLVVGRKASHVAAERAFEHVAGYAVGNDVSNRDLQKRDKQWTRAKGFDGFGPLGAFVRLTPPGFVPPAEARICGWLNGQVKQSAPLADMVFDVPYLFAYISACMTLMPGDLIFTGTPEGVAALRPGDSARIALDGLELAPLVTPFA</sequence>
<dbReference type="PANTHER" id="PTHR11820">
    <property type="entry name" value="ACYLPYRUVASE"/>
    <property type="match status" value="1"/>
</dbReference>
<keyword evidence="4" id="KW-1185">Reference proteome</keyword>
<dbReference type="Gene3D" id="3.90.850.10">
    <property type="entry name" value="Fumarylacetoacetase-like, C-terminal domain"/>
    <property type="match status" value="1"/>
</dbReference>
<evidence type="ECO:0000256" key="1">
    <source>
        <dbReference type="ARBA" id="ARBA00022723"/>
    </source>
</evidence>
<dbReference type="InterPro" id="IPR036663">
    <property type="entry name" value="Fumarylacetoacetase_C_sf"/>
</dbReference>